<evidence type="ECO:0000313" key="1">
    <source>
        <dbReference type="EMBL" id="MBF8455605.1"/>
    </source>
</evidence>
<gene>
    <name evidence="1" type="ORF">IV494_00285</name>
</gene>
<comment type="caution">
    <text evidence="1">The sequence shown here is derived from an EMBL/GenBank/DDBJ whole genome shotgun (WGS) entry which is preliminary data.</text>
</comment>
<accession>A0ABS0F7C6</accession>
<dbReference type="Proteomes" id="UP000660070">
    <property type="component" value="Unassembled WGS sequence"/>
</dbReference>
<organism evidence="1 2">
    <name type="scientific">Kaistella gelatinilytica</name>
    <dbReference type="NCBI Taxonomy" id="2787636"/>
    <lineage>
        <taxon>Bacteria</taxon>
        <taxon>Pseudomonadati</taxon>
        <taxon>Bacteroidota</taxon>
        <taxon>Flavobacteriia</taxon>
        <taxon>Flavobacteriales</taxon>
        <taxon>Weeksellaceae</taxon>
        <taxon>Chryseobacterium group</taxon>
        <taxon>Kaistella</taxon>
    </lineage>
</organism>
<sequence>MLKIISTSIIIFFSLSLQAQKKLPQKKNSKPKTPIEAAVTVATGGDEFENDYVVDTLKIKSGKPYVFLIDIDQSQGEGLMSQEDQEENELRKNFKKTDFQLKKIVRYTYLLFENGEHLDLSGKGNTFQATAFWSGDLKKSAVVQEGKKNSTEFVAAQLGLKKQSSYVTNTTNYKKEIAELLSKDNFTDKSKLVMNAFLQIGSVPEMALIEKESVIFNRSQEKVKSITTTFILENGKKMLFEKKELNPAGQPTSNIQYDKSGKISGNATFIYKNNRLSEIKGALHTTKINYSNDQMIMQKNVGDADETEIYTLSGDHLLRKSFMMMSGDQNAEENSFTEDKLEKDCVKYYIDGKIWTNNCSSDPRVFPFSYTYTSFQDGKILQKKEYKILKKSDQLYEEYFANNENGENEKLKLDATYHLNDKNLLTSIDFLNNRRIKKVILEYTFYP</sequence>
<evidence type="ECO:0000313" key="2">
    <source>
        <dbReference type="Proteomes" id="UP000660070"/>
    </source>
</evidence>
<proteinExistence type="predicted"/>
<keyword evidence="2" id="KW-1185">Reference proteome</keyword>
<protein>
    <recommendedName>
        <fullName evidence="3">OstA-like protein</fullName>
    </recommendedName>
</protein>
<dbReference type="EMBL" id="JADPVI010000001">
    <property type="protein sequence ID" value="MBF8455605.1"/>
    <property type="molecule type" value="Genomic_DNA"/>
</dbReference>
<dbReference type="RefSeq" id="WP_196078179.1">
    <property type="nucleotide sequence ID" value="NZ_JADPVI010000001.1"/>
</dbReference>
<reference evidence="1 2" key="1">
    <citation type="submission" date="2020-11" db="EMBL/GenBank/DDBJ databases">
        <title>Kaistella gelatinilytica sp. nov., a flavobacterium isolated from Antarctic Soil.</title>
        <authorList>
            <person name="Li J."/>
        </authorList>
    </citation>
    <scope>NUCLEOTIDE SEQUENCE [LARGE SCALE GENOMIC DNA]</scope>
    <source>
        <strain evidence="1 2">G5-32</strain>
    </source>
</reference>
<name>A0ABS0F7C6_9FLAO</name>
<evidence type="ECO:0008006" key="3">
    <source>
        <dbReference type="Google" id="ProtNLM"/>
    </source>
</evidence>